<evidence type="ECO:0000313" key="3">
    <source>
        <dbReference type="Proteomes" id="UP000593892"/>
    </source>
</evidence>
<dbReference type="InterPro" id="IPR013784">
    <property type="entry name" value="Carb-bd-like_fold"/>
</dbReference>
<dbReference type="Proteomes" id="UP000593892">
    <property type="component" value="Chromosome"/>
</dbReference>
<accession>A0A7S7NXD3</accession>
<dbReference type="Pfam" id="PF13620">
    <property type="entry name" value="CarboxypepD_reg"/>
    <property type="match status" value="1"/>
</dbReference>
<keyword evidence="2" id="KW-0645">Protease</keyword>
<sequence length="541" mass="57824">MRTAWLAALVLGGLCLWAQSDPAEQVCTVEGTVVDARTQAGIPGVRVTAMMTLEGRDNLRSSGMGAFTDSNGKFRLTKVKPGQYFLSAAKADFEPTRRRPVLLPALEAGRELKGVRVELQPLATLSGRVVNENGDPVSGATVELMARVSAFNRKSISSTGGAASTDDRGIFLIHRASPGHYLLSATHMESRNVIYPLRGGGVSGYVRTFLPGVSDPEQARWLEVTPGSEQNGLEIQLRREPVYRVRGLALDESGAPVPRFVVNVQSGLGIAPLQNRTFMNGQFEIEGLRPGQYSLMARSVTMGDSGQSARVALNLGQGDVDNLQIRLSPGMRLQCTAILEGAGERKPDWQRVEVVPMFLAPLGPAADQRVKPAADGSFVLEIAGSGSMWFKVTGQPAAGTYLAEIRSGPENLLDREVDASSGLQSPMRFVFRTGSARLSGQVEDANGRPASAGASVLAFDADAAKRSLGSAISASVKADGSFELAELPPSDYLVYATMEEELRPFGVTQAPEDLEQRATKVRLPAGGTQAVRLKLTEEKTK</sequence>
<reference evidence="2 3" key="1">
    <citation type="submission" date="2020-10" db="EMBL/GenBank/DDBJ databases">
        <title>Complete genome sequence of Paludibaculum fermentans P105T, a facultatively anaerobic acidobacterium capable of dissimilatory Fe(III) reduction.</title>
        <authorList>
            <person name="Dedysh S.N."/>
            <person name="Beletsky A.V."/>
            <person name="Kulichevskaya I.S."/>
            <person name="Mardanov A.V."/>
            <person name="Ravin N.V."/>
        </authorList>
    </citation>
    <scope>NUCLEOTIDE SEQUENCE [LARGE SCALE GENOMIC DNA]</scope>
    <source>
        <strain evidence="2 3">P105</strain>
    </source>
</reference>
<evidence type="ECO:0000313" key="2">
    <source>
        <dbReference type="EMBL" id="QOY91535.1"/>
    </source>
</evidence>
<dbReference type="EMBL" id="CP063849">
    <property type="protein sequence ID" value="QOY91535.1"/>
    <property type="molecule type" value="Genomic_DNA"/>
</dbReference>
<dbReference type="SUPFAM" id="SSF49452">
    <property type="entry name" value="Starch-binding domain-like"/>
    <property type="match status" value="3"/>
</dbReference>
<dbReference type="RefSeq" id="WP_194453189.1">
    <property type="nucleotide sequence ID" value="NZ_CP063849.1"/>
</dbReference>
<keyword evidence="3" id="KW-1185">Reference proteome</keyword>
<name>A0A7S7NXD3_PALFE</name>
<evidence type="ECO:0000256" key="1">
    <source>
        <dbReference type="SAM" id="SignalP"/>
    </source>
</evidence>
<feature type="chain" id="PRO_5032338861" evidence="1">
    <location>
        <begin position="24"/>
        <end position="541"/>
    </location>
</feature>
<feature type="signal peptide" evidence="1">
    <location>
        <begin position="1"/>
        <end position="23"/>
    </location>
</feature>
<dbReference type="Gene3D" id="2.60.40.1120">
    <property type="entry name" value="Carboxypeptidase-like, regulatory domain"/>
    <property type="match status" value="2"/>
</dbReference>
<organism evidence="2 3">
    <name type="scientific">Paludibaculum fermentans</name>
    <dbReference type="NCBI Taxonomy" id="1473598"/>
    <lineage>
        <taxon>Bacteria</taxon>
        <taxon>Pseudomonadati</taxon>
        <taxon>Acidobacteriota</taxon>
        <taxon>Terriglobia</taxon>
        <taxon>Bryobacterales</taxon>
        <taxon>Bryobacteraceae</taxon>
        <taxon>Paludibaculum</taxon>
    </lineage>
</organism>
<keyword evidence="2" id="KW-0121">Carboxypeptidase</keyword>
<keyword evidence="1" id="KW-0732">Signal</keyword>
<gene>
    <name evidence="2" type="ORF">IRI77_16785</name>
</gene>
<dbReference type="GO" id="GO:0030246">
    <property type="term" value="F:carbohydrate binding"/>
    <property type="evidence" value="ECO:0007669"/>
    <property type="project" value="InterPro"/>
</dbReference>
<protein>
    <submittedName>
        <fullName evidence="2">Carboxypeptidase regulatory-like domain-containing protein</fullName>
    </submittedName>
</protein>
<dbReference type="GO" id="GO:0004180">
    <property type="term" value="F:carboxypeptidase activity"/>
    <property type="evidence" value="ECO:0007669"/>
    <property type="project" value="UniProtKB-KW"/>
</dbReference>
<dbReference type="KEGG" id="pfer:IRI77_16785"/>
<proteinExistence type="predicted"/>
<keyword evidence="2" id="KW-0378">Hydrolase</keyword>
<dbReference type="AlphaFoldDB" id="A0A7S7NXD3"/>